<protein>
    <submittedName>
        <fullName evidence="1">Unannotated protein</fullName>
    </submittedName>
</protein>
<name>A0A6J6T3Z1_9ZZZZ</name>
<organism evidence="1">
    <name type="scientific">freshwater metagenome</name>
    <dbReference type="NCBI Taxonomy" id="449393"/>
    <lineage>
        <taxon>unclassified sequences</taxon>
        <taxon>metagenomes</taxon>
        <taxon>ecological metagenomes</taxon>
    </lineage>
</organism>
<dbReference type="AlphaFoldDB" id="A0A6J6T3Z1"/>
<accession>A0A6J6T3Z1</accession>
<sequence length="42" mass="4206">MSGIDEALGVLRERCLGPGDAVLVKASRIGGLERVAAALLAG</sequence>
<dbReference type="EMBL" id="CAEZYR010000038">
    <property type="protein sequence ID" value="CAB4741653.1"/>
    <property type="molecule type" value="Genomic_DNA"/>
</dbReference>
<proteinExistence type="predicted"/>
<reference evidence="1" key="1">
    <citation type="submission" date="2020-05" db="EMBL/GenBank/DDBJ databases">
        <authorList>
            <person name="Chiriac C."/>
            <person name="Salcher M."/>
            <person name="Ghai R."/>
            <person name="Kavagutti S V."/>
        </authorList>
    </citation>
    <scope>NUCLEOTIDE SEQUENCE</scope>
</reference>
<evidence type="ECO:0000313" key="1">
    <source>
        <dbReference type="EMBL" id="CAB4741653.1"/>
    </source>
</evidence>
<gene>
    <name evidence="1" type="ORF">UFOPK2754_01218</name>
</gene>